<keyword evidence="1" id="KW-0812">Transmembrane</keyword>
<name>A0A2T3YVY7_TRIA4</name>
<keyword evidence="1" id="KW-0472">Membrane</keyword>
<evidence type="ECO:0000256" key="1">
    <source>
        <dbReference type="SAM" id="Phobius"/>
    </source>
</evidence>
<feature type="transmembrane region" description="Helical" evidence="1">
    <location>
        <begin position="31"/>
        <end position="49"/>
    </location>
</feature>
<gene>
    <name evidence="2" type="ORF">M441DRAFT_267926</name>
</gene>
<proteinExistence type="predicted"/>
<protein>
    <submittedName>
        <fullName evidence="2">Uncharacterized protein</fullName>
    </submittedName>
</protein>
<evidence type="ECO:0000313" key="2">
    <source>
        <dbReference type="EMBL" id="PTB36694.1"/>
    </source>
</evidence>
<dbReference type="Proteomes" id="UP000240493">
    <property type="component" value="Unassembled WGS sequence"/>
</dbReference>
<dbReference type="AlphaFoldDB" id="A0A2T3YVY7"/>
<reference evidence="2 3" key="1">
    <citation type="submission" date="2016-07" db="EMBL/GenBank/DDBJ databases">
        <title>Multiple horizontal gene transfer events from other fungi enriched the ability of initially mycotrophic Trichoderma (Ascomycota) to feed on dead plant biomass.</title>
        <authorList>
            <consortium name="DOE Joint Genome Institute"/>
            <person name="Aerts A."/>
            <person name="Atanasova L."/>
            <person name="Chenthamara K."/>
            <person name="Zhang J."/>
            <person name="Grujic M."/>
            <person name="Henrissat B."/>
            <person name="Kuo A."/>
            <person name="Salamov A."/>
            <person name="Lipzen A."/>
            <person name="Labutti K."/>
            <person name="Barry K."/>
            <person name="Miao Y."/>
            <person name="Rahimi M.J."/>
            <person name="Shen Q."/>
            <person name="Grigoriev I.V."/>
            <person name="Kubicek C.P."/>
            <person name="Druzhinina I.S."/>
        </authorList>
    </citation>
    <scope>NUCLEOTIDE SEQUENCE [LARGE SCALE GENOMIC DNA]</scope>
    <source>
        <strain evidence="2 3">CBS 433.97</strain>
    </source>
</reference>
<keyword evidence="1" id="KW-1133">Transmembrane helix</keyword>
<evidence type="ECO:0000313" key="3">
    <source>
        <dbReference type="Proteomes" id="UP000240493"/>
    </source>
</evidence>
<sequence length="119" mass="13588">MGVVALQFSLESNPPFESRCPSPRFFPMPQLADFVLCFLSSFLIFSLPTNAKKKKKKKSVEAIPGQLTGRPRYTTLPSYPYRTRLGSSYLTRHRKLSRGGPQFVRQCELLEGKYPKKKS</sequence>
<accession>A0A2T3YVY7</accession>
<keyword evidence="3" id="KW-1185">Reference proteome</keyword>
<organism evidence="2 3">
    <name type="scientific">Trichoderma asperellum (strain ATCC 204424 / CBS 433.97 / NBRC 101777)</name>
    <dbReference type="NCBI Taxonomy" id="1042311"/>
    <lineage>
        <taxon>Eukaryota</taxon>
        <taxon>Fungi</taxon>
        <taxon>Dikarya</taxon>
        <taxon>Ascomycota</taxon>
        <taxon>Pezizomycotina</taxon>
        <taxon>Sordariomycetes</taxon>
        <taxon>Hypocreomycetidae</taxon>
        <taxon>Hypocreales</taxon>
        <taxon>Hypocreaceae</taxon>
        <taxon>Trichoderma</taxon>
    </lineage>
</organism>
<dbReference type="EMBL" id="KZ679269">
    <property type="protein sequence ID" value="PTB36694.1"/>
    <property type="molecule type" value="Genomic_DNA"/>
</dbReference>